<feature type="domain" description="Protein Lines C-terminal" evidence="2">
    <location>
        <begin position="650"/>
        <end position="683"/>
    </location>
</feature>
<gene>
    <name evidence="4" type="primary">LOC109715072</name>
</gene>
<dbReference type="OrthoDB" id="8251209at2759"/>
<accession>A0A6P5FQW1</accession>
<keyword evidence="3" id="KW-1185">Reference proteome</keyword>
<evidence type="ECO:0000259" key="2">
    <source>
        <dbReference type="Pfam" id="PF14695"/>
    </source>
</evidence>
<dbReference type="Pfam" id="PF14695">
    <property type="entry name" value="LINES_C"/>
    <property type="match status" value="1"/>
</dbReference>
<evidence type="ECO:0000256" key="1">
    <source>
        <dbReference type="SAM" id="Phobius"/>
    </source>
</evidence>
<evidence type="ECO:0000313" key="4">
    <source>
        <dbReference type="RefSeq" id="XP_020095455.1"/>
    </source>
</evidence>
<keyword evidence="1" id="KW-0812">Transmembrane</keyword>
<feature type="transmembrane region" description="Helical" evidence="1">
    <location>
        <begin position="111"/>
        <end position="136"/>
    </location>
</feature>
<organism evidence="3 4">
    <name type="scientific">Ananas comosus</name>
    <name type="common">Pineapple</name>
    <name type="synonym">Ananas ananas</name>
    <dbReference type="NCBI Taxonomy" id="4615"/>
    <lineage>
        <taxon>Eukaryota</taxon>
        <taxon>Viridiplantae</taxon>
        <taxon>Streptophyta</taxon>
        <taxon>Embryophyta</taxon>
        <taxon>Tracheophyta</taxon>
        <taxon>Spermatophyta</taxon>
        <taxon>Magnoliopsida</taxon>
        <taxon>Liliopsida</taxon>
        <taxon>Poales</taxon>
        <taxon>Bromeliaceae</taxon>
        <taxon>Bromelioideae</taxon>
        <taxon>Ananas</taxon>
    </lineage>
</organism>
<dbReference type="PANTHER" id="PTHR16057:SF1">
    <property type="entry name" value="PROTEIN LINES HOMOLOG 1"/>
    <property type="match status" value="1"/>
</dbReference>
<keyword evidence="1" id="KW-0472">Membrane</keyword>
<proteinExistence type="predicted"/>
<reference evidence="4" key="2">
    <citation type="submission" date="2025-08" db="UniProtKB">
        <authorList>
            <consortium name="RefSeq"/>
        </authorList>
    </citation>
    <scope>IDENTIFICATION</scope>
    <source>
        <tissue evidence="4">Leaf</tissue>
    </source>
</reference>
<sequence length="696" mass="80235">MARFSRLCDLITSSLLPFIESEPSPLNKESEKQLLLSLSRVSKEIRQWWNDLDPKLDQESLANAIVVHSCPVFLEQPFDGDCKCLTNIVSIMVAFLGFDNGYVQHLAGNTLFAISNTLISFGSIWIMFVQFIWITLETAISNICRNSSSCTATDKLYEIENLSTDSRSFIALLQLRRANLSWQMVAGLLRLLRNILKFLKLDNNELLEKYIDLATPFVQNMPWDCLSKINVGEKNNGLSGLEAILPGTLLQLFCSLVGQNDLEGVENDLLERQDLFCKLCDLVPKLLSYFCNQLEADNKLISQYLRHKMLMLMIRLSFLMQWQSSQLALWLQLLKQHFQDLLYKSVSHSDVECEISLEESPFWSSFSDAVNLQIPCTQHLQRQVIFLFFKLCFVLIHISGENSQQCSCAEEPSLLNYKLPVCGDHCCHIGLLEISEWLQRCGHIEMFDRVYLLKSSTSFALSFLQLYMEEDDMLFDMLLQLLDVPFIALQGESDEKELSPAETIRCAFSSIFNPVHLFHLLLLLCIEKKKMQCITGSTTILMESLHYDHLVLVDYLISKDIGVNCVQYLLRCLRVIFQSWQIFVDYTIPKNLINESYHKRQRISTDEDNLRGEEQPSSSVSFVTDEYIPRKHKSRSLSNSVNLHPFGNAKECILSLKKTLEDLHRKDLFPYNPKPLLRSFSRFQAFCKQQEITSRK</sequence>
<dbReference type="RefSeq" id="XP_020095455.1">
    <property type="nucleotide sequence ID" value="XM_020239866.1"/>
</dbReference>
<dbReference type="InterPro" id="IPR024875">
    <property type="entry name" value="Protein_Lines"/>
</dbReference>
<dbReference type="PANTHER" id="PTHR16057">
    <property type="entry name" value="WINS1, 2 PROTEIN"/>
    <property type="match status" value="1"/>
</dbReference>
<dbReference type="GeneID" id="109715072"/>
<name>A0A6P5FQW1_ANACO</name>
<reference evidence="3" key="1">
    <citation type="journal article" date="2015" name="Nat. Genet.">
        <title>The pineapple genome and the evolution of CAM photosynthesis.</title>
        <authorList>
            <person name="Ming R."/>
            <person name="VanBuren R."/>
            <person name="Wai C.M."/>
            <person name="Tang H."/>
            <person name="Schatz M.C."/>
            <person name="Bowers J.E."/>
            <person name="Lyons E."/>
            <person name="Wang M.L."/>
            <person name="Chen J."/>
            <person name="Biggers E."/>
            <person name="Zhang J."/>
            <person name="Huang L."/>
            <person name="Zhang L."/>
            <person name="Miao W."/>
            <person name="Zhang J."/>
            <person name="Ye Z."/>
            <person name="Miao C."/>
            <person name="Lin Z."/>
            <person name="Wang H."/>
            <person name="Zhou H."/>
            <person name="Yim W.C."/>
            <person name="Priest H.D."/>
            <person name="Zheng C."/>
            <person name="Woodhouse M."/>
            <person name="Edger P.P."/>
            <person name="Guyot R."/>
            <person name="Guo H.B."/>
            <person name="Guo H."/>
            <person name="Zheng G."/>
            <person name="Singh R."/>
            <person name="Sharma A."/>
            <person name="Min X."/>
            <person name="Zheng Y."/>
            <person name="Lee H."/>
            <person name="Gurtowski J."/>
            <person name="Sedlazeck F.J."/>
            <person name="Harkess A."/>
            <person name="McKain M.R."/>
            <person name="Liao Z."/>
            <person name="Fang J."/>
            <person name="Liu J."/>
            <person name="Zhang X."/>
            <person name="Zhang Q."/>
            <person name="Hu W."/>
            <person name="Qin Y."/>
            <person name="Wang K."/>
            <person name="Chen L.Y."/>
            <person name="Shirley N."/>
            <person name="Lin Y.R."/>
            <person name="Liu L.Y."/>
            <person name="Hernandez A.G."/>
            <person name="Wright C.L."/>
            <person name="Bulone V."/>
            <person name="Tuskan G.A."/>
            <person name="Heath K."/>
            <person name="Zee F."/>
            <person name="Moore P.H."/>
            <person name="Sunkar R."/>
            <person name="Leebens-Mack J.H."/>
            <person name="Mockler T."/>
            <person name="Bennetzen J.L."/>
            <person name="Freeling M."/>
            <person name="Sankoff D."/>
            <person name="Paterson A.H."/>
            <person name="Zhu X."/>
            <person name="Yang X."/>
            <person name="Smith J.A."/>
            <person name="Cushman J.C."/>
            <person name="Paull R.E."/>
            <person name="Yu Q."/>
        </authorList>
    </citation>
    <scope>NUCLEOTIDE SEQUENCE [LARGE SCALE GENOMIC DNA]</scope>
    <source>
        <strain evidence="3">cv. F153</strain>
    </source>
</reference>
<dbReference type="Proteomes" id="UP000515123">
    <property type="component" value="Linkage group 9"/>
</dbReference>
<dbReference type="AlphaFoldDB" id="A0A6P5FQW1"/>
<keyword evidence="1" id="KW-1133">Transmembrane helix</keyword>
<protein>
    <submittedName>
        <fullName evidence="4">Uncharacterized protein LOC109715072 isoform X1</fullName>
    </submittedName>
</protein>
<evidence type="ECO:0000313" key="3">
    <source>
        <dbReference type="Proteomes" id="UP000515123"/>
    </source>
</evidence>
<dbReference type="InterPro" id="IPR029415">
    <property type="entry name" value="Lines_C"/>
</dbReference>